<evidence type="ECO:0000256" key="2">
    <source>
        <dbReference type="ARBA" id="ARBA00022737"/>
    </source>
</evidence>
<name>A0A8S3YUL8_9EUPU</name>
<dbReference type="InterPro" id="IPR050216">
    <property type="entry name" value="LRR_domain-containing"/>
</dbReference>
<evidence type="ECO:0000313" key="3">
    <source>
        <dbReference type="EMBL" id="CAG5119325.1"/>
    </source>
</evidence>
<comment type="caution">
    <text evidence="3">The sequence shown here is derived from an EMBL/GenBank/DDBJ whole genome shotgun (WGS) entry which is preliminary data.</text>
</comment>
<dbReference type="PANTHER" id="PTHR48051">
    <property type="match status" value="1"/>
</dbReference>
<keyword evidence="1" id="KW-0433">Leucine-rich repeat</keyword>
<evidence type="ECO:0000256" key="1">
    <source>
        <dbReference type="ARBA" id="ARBA00022614"/>
    </source>
</evidence>
<dbReference type="Pfam" id="PF00560">
    <property type="entry name" value="LRR_1"/>
    <property type="match status" value="1"/>
</dbReference>
<keyword evidence="2" id="KW-0677">Repeat</keyword>
<dbReference type="Proteomes" id="UP000678393">
    <property type="component" value="Unassembled WGS sequence"/>
</dbReference>
<dbReference type="AlphaFoldDB" id="A0A8S3YUL8"/>
<dbReference type="FunFam" id="3.80.10.10:FF:000230">
    <property type="entry name" value="Leucine-rich repeat-containing protein 57"/>
    <property type="match status" value="1"/>
</dbReference>
<dbReference type="InterPro" id="IPR032675">
    <property type="entry name" value="LRR_dom_sf"/>
</dbReference>
<sequence>MGNSNLKQHIETAQKTGACQLRHLHLKEVPEELQKLSKTLRTVDLSDNRIPQLPPWFVTLSSLKNLTMNSCKLASLPDDFGQLKKLEVLILIDNSLTSLPRSFSNLSNLKTLTLSKNQFKSFPTEILPLQQLDSVDLSQNSITQLPSDMSALQAVELNLNQNQVSTLPVSLAQCPRLKVLRLEENCLDTSALKPEIMKHSKISLLAVEGNMFDMKAFHQLDGYDDYMERYTATKKKFN</sequence>
<dbReference type="InterPro" id="IPR003591">
    <property type="entry name" value="Leu-rich_rpt_typical-subtyp"/>
</dbReference>
<dbReference type="Pfam" id="PF13855">
    <property type="entry name" value="LRR_8"/>
    <property type="match status" value="1"/>
</dbReference>
<dbReference type="Gene3D" id="3.80.10.10">
    <property type="entry name" value="Ribonuclease Inhibitor"/>
    <property type="match status" value="1"/>
</dbReference>
<dbReference type="SMART" id="SM00369">
    <property type="entry name" value="LRR_TYP"/>
    <property type="match status" value="6"/>
</dbReference>
<dbReference type="OrthoDB" id="1728874at2759"/>
<dbReference type="PANTHER" id="PTHR48051:SF1">
    <property type="entry name" value="RAS SUPPRESSOR PROTEIN 1"/>
    <property type="match status" value="1"/>
</dbReference>
<evidence type="ECO:0000313" key="4">
    <source>
        <dbReference type="Proteomes" id="UP000678393"/>
    </source>
</evidence>
<reference evidence="3" key="1">
    <citation type="submission" date="2021-04" db="EMBL/GenBank/DDBJ databases">
        <authorList>
            <consortium name="Molecular Ecology Group"/>
        </authorList>
    </citation>
    <scope>NUCLEOTIDE SEQUENCE</scope>
</reference>
<accession>A0A8S3YUL8</accession>
<dbReference type="GO" id="GO:0005737">
    <property type="term" value="C:cytoplasm"/>
    <property type="evidence" value="ECO:0007669"/>
    <property type="project" value="TreeGrafter"/>
</dbReference>
<proteinExistence type="predicted"/>
<dbReference type="EMBL" id="CAJHNH020000687">
    <property type="protein sequence ID" value="CAG5119325.1"/>
    <property type="molecule type" value="Genomic_DNA"/>
</dbReference>
<dbReference type="InterPro" id="IPR001611">
    <property type="entry name" value="Leu-rich_rpt"/>
</dbReference>
<organism evidence="3 4">
    <name type="scientific">Candidula unifasciata</name>
    <dbReference type="NCBI Taxonomy" id="100452"/>
    <lineage>
        <taxon>Eukaryota</taxon>
        <taxon>Metazoa</taxon>
        <taxon>Spiralia</taxon>
        <taxon>Lophotrochozoa</taxon>
        <taxon>Mollusca</taxon>
        <taxon>Gastropoda</taxon>
        <taxon>Heterobranchia</taxon>
        <taxon>Euthyneura</taxon>
        <taxon>Panpulmonata</taxon>
        <taxon>Eupulmonata</taxon>
        <taxon>Stylommatophora</taxon>
        <taxon>Helicina</taxon>
        <taxon>Helicoidea</taxon>
        <taxon>Geomitridae</taxon>
        <taxon>Candidula</taxon>
    </lineage>
</organism>
<keyword evidence="4" id="KW-1185">Reference proteome</keyword>
<protein>
    <recommendedName>
        <fullName evidence="5">Leucine-rich repeat-containing protein 57</fullName>
    </recommendedName>
</protein>
<evidence type="ECO:0008006" key="5">
    <source>
        <dbReference type="Google" id="ProtNLM"/>
    </source>
</evidence>
<gene>
    <name evidence="3" type="ORF">CUNI_LOCUS4883</name>
</gene>
<dbReference type="SUPFAM" id="SSF52058">
    <property type="entry name" value="L domain-like"/>
    <property type="match status" value="1"/>
</dbReference>